<dbReference type="FunCoup" id="Q54WB5">
    <property type="interactions" value="1"/>
</dbReference>
<evidence type="ECO:0000313" key="1">
    <source>
        <dbReference type="EMBL" id="EAL67565.1"/>
    </source>
</evidence>
<accession>Q54WB5</accession>
<dbReference type="AlphaFoldDB" id="Q54WB5"/>
<dbReference type="HOGENOM" id="CLU_093035_0_0_1"/>
<comment type="caution">
    <text evidence="1">The sequence shown here is derived from an EMBL/GenBank/DDBJ whole genome shotgun (WGS) entry which is preliminary data.</text>
</comment>
<dbReference type="Proteomes" id="UP000002195">
    <property type="component" value="Unassembled WGS sequence"/>
</dbReference>
<keyword evidence="2" id="KW-1185">Reference proteome</keyword>
<dbReference type="PhylomeDB" id="Q54WB5"/>
<dbReference type="GeneID" id="8622216"/>
<organism evidence="1 2">
    <name type="scientific">Dictyostelium discoideum</name>
    <name type="common">Social amoeba</name>
    <dbReference type="NCBI Taxonomy" id="44689"/>
    <lineage>
        <taxon>Eukaryota</taxon>
        <taxon>Amoebozoa</taxon>
        <taxon>Evosea</taxon>
        <taxon>Eumycetozoa</taxon>
        <taxon>Dictyostelia</taxon>
        <taxon>Dictyosteliales</taxon>
        <taxon>Dictyosteliaceae</taxon>
        <taxon>Dictyostelium</taxon>
    </lineage>
</organism>
<protein>
    <submittedName>
        <fullName evidence="1">Uncharacterized protein</fullName>
    </submittedName>
</protein>
<dbReference type="PaxDb" id="44689-DDB0206025"/>
<dbReference type="KEGG" id="ddi:DDB_G0279771"/>
<dbReference type="InParanoid" id="Q54WB5"/>
<proteinExistence type="predicted"/>
<gene>
    <name evidence="1" type="ORF">DDB_G0279771</name>
</gene>
<dbReference type="RefSeq" id="XP_641543.1">
    <property type="nucleotide sequence ID" value="XM_636451.1"/>
</dbReference>
<evidence type="ECO:0000313" key="2">
    <source>
        <dbReference type="Proteomes" id="UP000002195"/>
    </source>
</evidence>
<sequence>MEQLSRKKAHTSTLNDMCRHWGVFRVKFYQNHPKIKELPDCIRNDNDEPLKLKEIYELMIKDRHPTPRRTEWQKLWAVRYNTAIPKVFININSISHQKGRNTLFRFFSRITSRFQPRKRTQMPNLRPPIQKPLFSPFTLCQDILDIEKTIISTVNKLSFIKIHRWSMDTLDISKYNRTERIFPNLIGIIAHQLWKIICHKLFNTDESKPEPKFEQKVIETELLNLIETEKFITLKKIKHDEAILKNTNQDLHKYKFNKAWQTPAAPNPLPI</sequence>
<name>Q54WB5_DICDI</name>
<dbReference type="VEuPathDB" id="AmoebaDB:DDB_G0279771"/>
<dbReference type="dictyBase" id="DDB_G0279771"/>
<dbReference type="EMBL" id="AAFI02000032">
    <property type="protein sequence ID" value="EAL67565.1"/>
    <property type="molecule type" value="Genomic_DNA"/>
</dbReference>
<reference evidence="1 2" key="1">
    <citation type="journal article" date="2005" name="Nature">
        <title>The genome of the social amoeba Dictyostelium discoideum.</title>
        <authorList>
            <consortium name="The Dictyostelium discoideum Sequencing Consortium"/>
            <person name="Eichinger L."/>
            <person name="Pachebat J.A."/>
            <person name="Glockner G."/>
            <person name="Rajandream M.A."/>
            <person name="Sucgang R."/>
            <person name="Berriman M."/>
            <person name="Song J."/>
            <person name="Olsen R."/>
            <person name="Szafranski K."/>
            <person name="Xu Q."/>
            <person name="Tunggal B."/>
            <person name="Kummerfeld S."/>
            <person name="Madera M."/>
            <person name="Konfortov B.A."/>
            <person name="Rivero F."/>
            <person name="Bankier A.T."/>
            <person name="Lehmann R."/>
            <person name="Hamlin N."/>
            <person name="Davies R."/>
            <person name="Gaudet P."/>
            <person name="Fey P."/>
            <person name="Pilcher K."/>
            <person name="Chen G."/>
            <person name="Saunders D."/>
            <person name="Sodergren E."/>
            <person name="Davis P."/>
            <person name="Kerhornou A."/>
            <person name="Nie X."/>
            <person name="Hall N."/>
            <person name="Anjard C."/>
            <person name="Hemphill L."/>
            <person name="Bason N."/>
            <person name="Farbrother P."/>
            <person name="Desany B."/>
            <person name="Just E."/>
            <person name="Morio T."/>
            <person name="Rost R."/>
            <person name="Churcher C."/>
            <person name="Cooper J."/>
            <person name="Haydock S."/>
            <person name="van Driessche N."/>
            <person name="Cronin A."/>
            <person name="Goodhead I."/>
            <person name="Muzny D."/>
            <person name="Mourier T."/>
            <person name="Pain A."/>
            <person name="Lu M."/>
            <person name="Harper D."/>
            <person name="Lindsay R."/>
            <person name="Hauser H."/>
            <person name="James K."/>
            <person name="Quiles M."/>
            <person name="Madan Babu M."/>
            <person name="Saito T."/>
            <person name="Buchrieser C."/>
            <person name="Wardroper A."/>
            <person name="Felder M."/>
            <person name="Thangavelu M."/>
            <person name="Johnson D."/>
            <person name="Knights A."/>
            <person name="Loulseged H."/>
            <person name="Mungall K."/>
            <person name="Oliver K."/>
            <person name="Price C."/>
            <person name="Quail M.A."/>
            <person name="Urushihara H."/>
            <person name="Hernandez J."/>
            <person name="Rabbinowitsch E."/>
            <person name="Steffen D."/>
            <person name="Sanders M."/>
            <person name="Ma J."/>
            <person name="Kohara Y."/>
            <person name="Sharp S."/>
            <person name="Simmonds M."/>
            <person name="Spiegler S."/>
            <person name="Tivey A."/>
            <person name="Sugano S."/>
            <person name="White B."/>
            <person name="Walker D."/>
            <person name="Woodward J."/>
            <person name="Winckler T."/>
            <person name="Tanaka Y."/>
            <person name="Shaulsky G."/>
            <person name="Schleicher M."/>
            <person name="Weinstock G."/>
            <person name="Rosenthal A."/>
            <person name="Cox E.C."/>
            <person name="Chisholm R.L."/>
            <person name="Gibbs R."/>
            <person name="Loomis W.F."/>
            <person name="Platzer M."/>
            <person name="Kay R.R."/>
            <person name="Williams J."/>
            <person name="Dear P.H."/>
            <person name="Noegel A.A."/>
            <person name="Barrell B."/>
            <person name="Kuspa A."/>
        </authorList>
    </citation>
    <scope>NUCLEOTIDE SEQUENCE [LARGE SCALE GENOMIC DNA]</scope>
    <source>
        <strain evidence="1 2">AX4</strain>
    </source>
</reference>